<dbReference type="OrthoDB" id="6435470at2759"/>
<feature type="compositionally biased region" description="Basic and acidic residues" evidence="1">
    <location>
        <begin position="837"/>
        <end position="866"/>
    </location>
</feature>
<protein>
    <submittedName>
        <fullName evidence="2">Uncharacterized protein</fullName>
    </submittedName>
</protein>
<accession>A0A6H5IXF1</accession>
<keyword evidence="3" id="KW-1185">Reference proteome</keyword>
<dbReference type="AlphaFoldDB" id="A0A6H5IXF1"/>
<feature type="region of interest" description="Disordered" evidence="1">
    <location>
        <begin position="837"/>
        <end position="946"/>
    </location>
</feature>
<feature type="compositionally biased region" description="Low complexity" evidence="1">
    <location>
        <begin position="925"/>
        <end position="938"/>
    </location>
</feature>
<dbReference type="Proteomes" id="UP000479190">
    <property type="component" value="Unassembled WGS sequence"/>
</dbReference>
<reference evidence="2 3" key="1">
    <citation type="submission" date="2020-02" db="EMBL/GenBank/DDBJ databases">
        <authorList>
            <person name="Ferguson B K."/>
        </authorList>
    </citation>
    <scope>NUCLEOTIDE SEQUENCE [LARGE SCALE GENOMIC DNA]</scope>
</reference>
<evidence type="ECO:0000313" key="3">
    <source>
        <dbReference type="Proteomes" id="UP000479190"/>
    </source>
</evidence>
<sequence length="1153" mass="130682">LGTISERNHSARRWGVSSHAFHVCFSELGRISFCIDNVLHASIHCSLTSITFYVSDPTDDACWEPCYCVLLQDEQTLTCYRSEDMAQEIPPRCLVLCSLFQTSTFHASSPKSARRLLKLIYSILCNRCRYAFPAKRRDVPDFLGKINNNAGIAYLRKLQINLENRRKCKKKEKMNRNEGKVSFVHMKLVHGHFCTQMGDAMFVELPRVRLDGGARVFRQHWGYESTRTLAPPPPLIEEDEGGIEPETVSLREANTASPIASRRLDGAHHQQACELANCGLAIEHRTISRPSTTIVPSPDRIYDTHHCETIRVSLASAVQRPELTYALLLRPRRRLGLGAWVRSPLGEFSRFDFSPGVVEPVPEVERVPLKKKTRAMSSASEAVKNPDHLEEGAFLKILSPHRSRLMKNSRQQRIVWESGAGCRSATRGGRALQGITYSRGRRRRRPTDRLAACVTASGIAADYRDNTRKFHSRVHFTHCSLKLAPQRARMPVRYACQVMPLLVTVVCEAYITVDEKKCAAVLFFVNLNDELPHTRRTTRCGASLPHVYATLTFYDTALLRQILPLSIRVSVKSKFLYLQKKKLKYYVYDLCTFYPMSITRAYEAYTKVAHGPALHVRTTTCQWQGERFIDQTAIFDREPSSPHQPPSAVRLSTRLWSFMRLYSDVFVTEDTIDYTKTAFLQVTIAPDCEFSLVEFFLQGIRCEDRQGFSFQAVEDQHENSLSRTIHNRIRPFNTNIFFIYKSKTAPNVTLLAKLHNDASCSKNQNDASNVSKVQSLTRMFEMTPKTSKAAAESAAAITSVVAVNNNNLKAPEVVEQKKKVERTRSFKTIERFQNRFTGKKDSNAISRKESNARQSKSEVEKNKESESASGKRRSKYEDQAPLVMIERRNNSATATSSQAKLLNNKVRTREHAKSAMVDNQRQKQKQQQQLQQQQQQRQHLVTTPSFANLIRRTHSTKLARSTSASLVRSGRHASIDNCSVIVLGAKEEEVDSGHDEIEMEKKRNGETDTDAGAHSGGHALQLDSLQLHANDPGTRVPLTFRAKIYCTRGNAEAARIDEMKKFCAPELYFFLADGPHVRFTSSVSTYCVLCVIKSQRNIHGLHAVSCRKNIHKTESRLCLDLPLKPFTRSFWPLSACANRQKSNTRARVSRESA</sequence>
<dbReference type="EMBL" id="CADCXV010000972">
    <property type="protein sequence ID" value="CAB0039620.1"/>
    <property type="molecule type" value="Genomic_DNA"/>
</dbReference>
<evidence type="ECO:0000313" key="2">
    <source>
        <dbReference type="EMBL" id="CAB0039620.1"/>
    </source>
</evidence>
<feature type="compositionally biased region" description="Polar residues" evidence="1">
    <location>
        <begin position="890"/>
        <end position="901"/>
    </location>
</feature>
<organism evidence="2 3">
    <name type="scientific">Trichogramma brassicae</name>
    <dbReference type="NCBI Taxonomy" id="86971"/>
    <lineage>
        <taxon>Eukaryota</taxon>
        <taxon>Metazoa</taxon>
        <taxon>Ecdysozoa</taxon>
        <taxon>Arthropoda</taxon>
        <taxon>Hexapoda</taxon>
        <taxon>Insecta</taxon>
        <taxon>Pterygota</taxon>
        <taxon>Neoptera</taxon>
        <taxon>Endopterygota</taxon>
        <taxon>Hymenoptera</taxon>
        <taxon>Apocrita</taxon>
        <taxon>Proctotrupomorpha</taxon>
        <taxon>Chalcidoidea</taxon>
        <taxon>Trichogrammatidae</taxon>
        <taxon>Trichogramma</taxon>
    </lineage>
</organism>
<name>A0A6H5IXF1_9HYME</name>
<feature type="non-terminal residue" evidence="2">
    <location>
        <position position="1153"/>
    </location>
</feature>
<feature type="non-terminal residue" evidence="2">
    <location>
        <position position="1"/>
    </location>
</feature>
<proteinExistence type="predicted"/>
<evidence type="ECO:0000256" key="1">
    <source>
        <dbReference type="SAM" id="MobiDB-lite"/>
    </source>
</evidence>
<gene>
    <name evidence="2" type="ORF">TBRA_LOCUS11359</name>
</gene>